<reference evidence="1" key="1">
    <citation type="submission" date="2020-05" db="EMBL/GenBank/DDBJ databases">
        <authorList>
            <person name="Chiriac C."/>
            <person name="Salcher M."/>
            <person name="Ghai R."/>
            <person name="Kavagutti S V."/>
        </authorList>
    </citation>
    <scope>NUCLEOTIDE SEQUENCE</scope>
</reference>
<proteinExistence type="predicted"/>
<dbReference type="EMBL" id="CAEZWB010000126">
    <property type="protein sequence ID" value="CAB4652933.1"/>
    <property type="molecule type" value="Genomic_DNA"/>
</dbReference>
<organism evidence="1">
    <name type="scientific">freshwater metagenome</name>
    <dbReference type="NCBI Taxonomy" id="449393"/>
    <lineage>
        <taxon>unclassified sequences</taxon>
        <taxon>metagenomes</taxon>
        <taxon>ecological metagenomes</taxon>
    </lineage>
</organism>
<sequence>MGKTNHAPVEPTVSFRIEHDGKSVVLGGDGIPCDALDAICKGADGYVQTVLRADLVSLVKNKRFLDILDYHSTVEQAAQTAQRAGVKKLILTHYVPSIQPGQEEEWRALAAAHFSGEIILGDDLTTTSL</sequence>
<name>A0A6J6KWS2_9ZZZZ</name>
<gene>
    <name evidence="1" type="ORF">UFOPK2166_00926</name>
</gene>
<accession>A0A6J6KWS2</accession>
<dbReference type="SUPFAM" id="SSF56281">
    <property type="entry name" value="Metallo-hydrolase/oxidoreductase"/>
    <property type="match status" value="1"/>
</dbReference>
<dbReference type="InterPro" id="IPR036866">
    <property type="entry name" value="RibonucZ/Hydroxyglut_hydro"/>
</dbReference>
<dbReference type="AlphaFoldDB" id="A0A6J6KWS2"/>
<evidence type="ECO:0000313" key="1">
    <source>
        <dbReference type="EMBL" id="CAB4652933.1"/>
    </source>
</evidence>
<dbReference type="Gene3D" id="3.60.15.10">
    <property type="entry name" value="Ribonuclease Z/Hydroxyacylglutathione hydrolase-like"/>
    <property type="match status" value="1"/>
</dbReference>
<protein>
    <submittedName>
        <fullName evidence="1">Unannotated protein</fullName>
    </submittedName>
</protein>